<name>A0ACB8UZD6_9EURO</name>
<comment type="caution">
    <text evidence="1">The sequence shown here is derived from an EMBL/GenBank/DDBJ whole genome shotgun (WGS) entry which is preliminary data.</text>
</comment>
<reference evidence="1" key="1">
    <citation type="journal article" date="2022" name="bioRxiv">
        <title>Population genetic analysis of Ophidiomyces ophidiicola, the causative agent of snake fungal disease, indicates recent introductions to the USA.</title>
        <authorList>
            <person name="Ladner J.T."/>
            <person name="Palmer J.M."/>
            <person name="Ettinger C.L."/>
            <person name="Stajich J.E."/>
            <person name="Farrell T.M."/>
            <person name="Glorioso B.M."/>
            <person name="Lawson B."/>
            <person name="Price S.J."/>
            <person name="Stengle A.G."/>
            <person name="Grear D.A."/>
            <person name="Lorch J.M."/>
        </authorList>
    </citation>
    <scope>NUCLEOTIDE SEQUENCE</scope>
    <source>
        <strain evidence="1">NWHC 24266-5</strain>
    </source>
</reference>
<dbReference type="EMBL" id="JALBCA010000027">
    <property type="protein sequence ID" value="KAI2388997.1"/>
    <property type="molecule type" value="Genomic_DNA"/>
</dbReference>
<evidence type="ECO:0000313" key="1">
    <source>
        <dbReference type="EMBL" id="KAI2388997.1"/>
    </source>
</evidence>
<proteinExistence type="predicted"/>
<sequence>MLALSFVFQLVLASLFFGIYGSPIPDTTETTSNVTLQGQPTSRALYFIAHRVLTRNGVRAALSHGANAIEVDLTAWRNGWWADHDGNIFSRADRAEAVFNEIATQRKNGAGVTFVWLDIKNPNYAETGISSVSYLRELARKHLEPVGVRVLFGFSKVSTGRTKKAFDIVRDGLNKNEAMCIWDQSAKTLAFYKQEAKNIPTRQKMLDNGFFHLGFRPSVFGDLRKASESRDRGEVAKIFGWNISFGQRRYAERLLGESRVDGLIYGYTAWNYNNSRFTRAMIGYLTGWLKEHSKTHHLATKDEFPW</sequence>
<accession>A0ACB8UZD6</accession>
<protein>
    <submittedName>
        <fullName evidence="1">Uncharacterized protein</fullName>
    </submittedName>
</protein>
<organism evidence="1">
    <name type="scientific">Ophidiomyces ophidiicola</name>
    <dbReference type="NCBI Taxonomy" id="1387563"/>
    <lineage>
        <taxon>Eukaryota</taxon>
        <taxon>Fungi</taxon>
        <taxon>Dikarya</taxon>
        <taxon>Ascomycota</taxon>
        <taxon>Pezizomycotina</taxon>
        <taxon>Eurotiomycetes</taxon>
        <taxon>Eurotiomycetidae</taxon>
        <taxon>Onygenales</taxon>
        <taxon>Onygenaceae</taxon>
        <taxon>Ophidiomyces</taxon>
    </lineage>
</organism>
<gene>
    <name evidence="1" type="ORF">LOY88_002371</name>
</gene>